<dbReference type="InterPro" id="IPR013120">
    <property type="entry name" value="FAR_NAD-bd"/>
</dbReference>
<name>A0A6J4PFF9_9BACT</name>
<sequence>MNFDQTIFVTGFPGFIAERLVKQLARRGAQFFLLVQKPFIEKAMRRIEEIARNTNAPPQNFALVEGDITQKNLGISDADLQIIQTETTDVHHLAAVYDLSVAKDTAYSVNVEGTRNVNEIVGSLKNLRRYNYVSTCYVAGRRTGEILETELEHAAGFRNFYEETKYLAEMEVERLKNEIPTTIYRPSVVVGDSLTGETAKYDGIYSLIHYLRKAPNLLRYVNVGNSAVKLNLVPVDFVVEGIAALSTDERAIGKTVALADPNPLTTEELFDAISEALTRKKSVVKPPPQLIEKSLMLPFSPIVSGLPFPSVPYFFVPQTYDTRVADELLAAHDIACPPFASYVGNLLKFVKEHPKLD</sequence>
<gene>
    <name evidence="2" type="ORF">AVDCRST_MAG74-2751</name>
</gene>
<protein>
    <recommendedName>
        <fullName evidence="1">Thioester reductase (TE) domain-containing protein</fullName>
    </recommendedName>
</protein>
<accession>A0A6J4PFF9</accession>
<evidence type="ECO:0000313" key="2">
    <source>
        <dbReference type="EMBL" id="CAA9413009.1"/>
    </source>
</evidence>
<dbReference type="InterPro" id="IPR026055">
    <property type="entry name" value="FAR"/>
</dbReference>
<dbReference type="GO" id="GO:0080019">
    <property type="term" value="F:alcohol-forming very long-chain fatty acyl-CoA reductase activity"/>
    <property type="evidence" value="ECO:0007669"/>
    <property type="project" value="InterPro"/>
</dbReference>
<dbReference type="CDD" id="cd05263">
    <property type="entry name" value="MupV_like_SDR_e"/>
    <property type="match status" value="1"/>
</dbReference>
<dbReference type="SUPFAM" id="SSF51735">
    <property type="entry name" value="NAD(P)-binding Rossmann-fold domains"/>
    <property type="match status" value="1"/>
</dbReference>
<dbReference type="PANTHER" id="PTHR11011:SF110">
    <property type="entry name" value="FATTY ACYL-COA REDUCTASE"/>
    <property type="match status" value="1"/>
</dbReference>
<dbReference type="InterPro" id="IPR036291">
    <property type="entry name" value="NAD(P)-bd_dom_sf"/>
</dbReference>
<organism evidence="2">
    <name type="scientific">uncultured Pyrinomonadaceae bacterium</name>
    <dbReference type="NCBI Taxonomy" id="2283094"/>
    <lineage>
        <taxon>Bacteria</taxon>
        <taxon>Pseudomonadati</taxon>
        <taxon>Acidobacteriota</taxon>
        <taxon>Blastocatellia</taxon>
        <taxon>Blastocatellales</taxon>
        <taxon>Pyrinomonadaceae</taxon>
        <taxon>environmental samples</taxon>
    </lineage>
</organism>
<evidence type="ECO:0000259" key="1">
    <source>
        <dbReference type="Pfam" id="PF07993"/>
    </source>
</evidence>
<dbReference type="EMBL" id="CADCUR010000224">
    <property type="protein sequence ID" value="CAA9413009.1"/>
    <property type="molecule type" value="Genomic_DNA"/>
</dbReference>
<proteinExistence type="predicted"/>
<dbReference type="Pfam" id="PF07993">
    <property type="entry name" value="NAD_binding_4"/>
    <property type="match status" value="1"/>
</dbReference>
<feature type="domain" description="Thioester reductase (TE)" evidence="1">
    <location>
        <begin position="9"/>
        <end position="241"/>
    </location>
</feature>
<dbReference type="PANTHER" id="PTHR11011">
    <property type="entry name" value="MALE STERILITY PROTEIN 2-RELATED"/>
    <property type="match status" value="1"/>
</dbReference>
<dbReference type="GO" id="GO:0035336">
    <property type="term" value="P:long-chain fatty-acyl-CoA metabolic process"/>
    <property type="evidence" value="ECO:0007669"/>
    <property type="project" value="TreeGrafter"/>
</dbReference>
<reference evidence="2" key="1">
    <citation type="submission" date="2020-02" db="EMBL/GenBank/DDBJ databases">
        <authorList>
            <person name="Meier V. D."/>
        </authorList>
    </citation>
    <scope>NUCLEOTIDE SEQUENCE</scope>
    <source>
        <strain evidence="2">AVDCRST_MAG74</strain>
    </source>
</reference>
<dbReference type="GO" id="GO:0010345">
    <property type="term" value="P:suberin biosynthetic process"/>
    <property type="evidence" value="ECO:0007669"/>
    <property type="project" value="TreeGrafter"/>
</dbReference>
<dbReference type="Gene3D" id="3.40.50.720">
    <property type="entry name" value="NAD(P)-binding Rossmann-like Domain"/>
    <property type="match status" value="1"/>
</dbReference>
<dbReference type="AlphaFoldDB" id="A0A6J4PFF9"/>